<proteinExistence type="predicted"/>
<dbReference type="Proteomes" id="UP000230796">
    <property type="component" value="Unassembled WGS sequence"/>
</dbReference>
<dbReference type="EMBL" id="PFAF01000025">
    <property type="protein sequence ID" value="PIR99087.1"/>
    <property type="molecule type" value="Genomic_DNA"/>
</dbReference>
<accession>A0A2H0VJ04</accession>
<evidence type="ECO:0000256" key="1">
    <source>
        <dbReference type="SAM" id="MobiDB-lite"/>
    </source>
</evidence>
<dbReference type="AlphaFoldDB" id="A0A2H0VJ04"/>
<feature type="compositionally biased region" description="Gly residues" evidence="1">
    <location>
        <begin position="105"/>
        <end position="115"/>
    </location>
</feature>
<protein>
    <submittedName>
        <fullName evidence="2">Uncharacterized protein</fullName>
    </submittedName>
</protein>
<feature type="compositionally biased region" description="Polar residues" evidence="1">
    <location>
        <begin position="116"/>
        <end position="128"/>
    </location>
</feature>
<reference evidence="3" key="1">
    <citation type="submission" date="2017-09" db="EMBL/GenBank/DDBJ databases">
        <title>Depth-based differentiation of microbial function through sediment-hosted aquifers and enrichment of novel symbionts in the deep terrestrial subsurface.</title>
        <authorList>
            <person name="Probst A.J."/>
            <person name="Ladd B."/>
            <person name="Jarett J.K."/>
            <person name="Geller-Mcgrath D.E."/>
            <person name="Sieber C.M.K."/>
            <person name="Emerson J.B."/>
            <person name="Anantharaman K."/>
            <person name="Thomas B.C."/>
            <person name="Malmstrom R."/>
            <person name="Stieglmeier M."/>
            <person name="Klingl A."/>
            <person name="Woyke T."/>
            <person name="Ryan C.M."/>
            <person name="Banfield J.F."/>
        </authorList>
    </citation>
    <scope>NUCLEOTIDE SEQUENCE [LARGE SCALE GENOMIC DNA]</scope>
</reference>
<name>A0A2H0VJ04_9BACT</name>
<sequence>MKQKILLFLTITLPLTAGLISLQIFAPIQLKPLTNHLLEYPGALPTLKSQQKIILSKISSKTRTIKFLPHTPQVAILTWKQWNEKRVEREKRIEAKQAAHPNQTAGGGYAGGGTGPNSNLGKALSAQNAGKRLTPAQQLEIDKYNASLKVSAKVATNANAQTQSAAYIAQYGNEIGRFGYVYPDGSVAGTYKADDGTLRVLAIGDTQNAYNQNNQIVKNQVANMTDAQIKTAGGINKILTDSAVFDPKVQQEIIGIQQANQELQAKIITFLDPNSSREKILNCAVGDTSCREMTYEDYLKKLGVDELKIPDLLSDRQTNINNQAKLKVFYDP</sequence>
<comment type="caution">
    <text evidence="2">The sequence shown here is derived from an EMBL/GenBank/DDBJ whole genome shotgun (WGS) entry which is preliminary data.</text>
</comment>
<organism evidence="2 3">
    <name type="scientific">Candidatus Collierbacteria bacterium CG10_big_fil_rev_8_21_14_0_10_44_9</name>
    <dbReference type="NCBI Taxonomy" id="1974535"/>
    <lineage>
        <taxon>Bacteria</taxon>
        <taxon>Candidatus Collieribacteriota</taxon>
    </lineage>
</organism>
<evidence type="ECO:0000313" key="3">
    <source>
        <dbReference type="Proteomes" id="UP000230796"/>
    </source>
</evidence>
<evidence type="ECO:0000313" key="2">
    <source>
        <dbReference type="EMBL" id="PIR99087.1"/>
    </source>
</evidence>
<gene>
    <name evidence="2" type="ORF">COT87_01340</name>
</gene>
<feature type="region of interest" description="Disordered" evidence="1">
    <location>
        <begin position="96"/>
        <end position="131"/>
    </location>
</feature>
<feature type="non-terminal residue" evidence="2">
    <location>
        <position position="332"/>
    </location>
</feature>